<protein>
    <recommendedName>
        <fullName evidence="4">Yip1 domain-containing protein</fullName>
    </recommendedName>
</protein>
<accession>A0A0K2L9N1</accession>
<dbReference type="RefSeq" id="WP_041499095.1">
    <property type="nucleotide sequence ID" value="NZ_BJDV01000004.1"/>
</dbReference>
<evidence type="ECO:0000313" key="3">
    <source>
        <dbReference type="Proteomes" id="UP000061546"/>
    </source>
</evidence>
<proteinExistence type="predicted"/>
<evidence type="ECO:0000313" key="2">
    <source>
        <dbReference type="EMBL" id="ALB27908.1"/>
    </source>
</evidence>
<dbReference type="AlphaFoldDB" id="A0A0K2L9N1"/>
<dbReference type="OrthoDB" id="2289979at2"/>
<keyword evidence="1" id="KW-1133">Transmembrane helix</keyword>
<organism evidence="2 3">
    <name type="scientific">Companilactobacillus heilongjiangensis</name>
    <dbReference type="NCBI Taxonomy" id="1074467"/>
    <lineage>
        <taxon>Bacteria</taxon>
        <taxon>Bacillati</taxon>
        <taxon>Bacillota</taxon>
        <taxon>Bacilli</taxon>
        <taxon>Lactobacillales</taxon>
        <taxon>Lactobacillaceae</taxon>
        <taxon>Companilactobacillus</taxon>
    </lineage>
</organism>
<keyword evidence="3" id="KW-1185">Reference proteome</keyword>
<gene>
    <name evidence="2" type="ORF">JP39_00135</name>
</gene>
<keyword evidence="1" id="KW-0812">Transmembrane</keyword>
<keyword evidence="1" id="KW-0472">Membrane</keyword>
<dbReference type="KEGG" id="lhi:JP39_00135"/>
<evidence type="ECO:0000256" key="1">
    <source>
        <dbReference type="SAM" id="Phobius"/>
    </source>
</evidence>
<feature type="transmembrane region" description="Helical" evidence="1">
    <location>
        <begin position="95"/>
        <end position="124"/>
    </location>
</feature>
<dbReference type="EMBL" id="CP012559">
    <property type="protein sequence ID" value="ALB27908.1"/>
    <property type="molecule type" value="Genomic_DNA"/>
</dbReference>
<feature type="transmembrane region" description="Helical" evidence="1">
    <location>
        <begin position="27"/>
        <end position="50"/>
    </location>
</feature>
<dbReference type="STRING" id="1074467.JP39_00135"/>
<dbReference type="Proteomes" id="UP000061546">
    <property type="component" value="Chromosome"/>
</dbReference>
<feature type="transmembrane region" description="Helical" evidence="1">
    <location>
        <begin position="139"/>
        <end position="158"/>
    </location>
</feature>
<reference evidence="2 3" key="1">
    <citation type="submission" date="2015-08" db="EMBL/GenBank/DDBJ databases">
        <title>Genomic sequence of Lactobacillus heilongjiangensis DSM 28069, isolated from Chinese traditional pickle.</title>
        <authorList>
            <person name="Jiang X."/>
            <person name="Zheng B."/>
            <person name="Cheng H."/>
        </authorList>
    </citation>
    <scope>NUCLEOTIDE SEQUENCE [LARGE SCALE GENOMIC DNA]</scope>
    <source>
        <strain evidence="2 3">DSM 28069</strain>
    </source>
</reference>
<name>A0A0K2L9N1_9LACO</name>
<sequence length="163" mass="18696">MFTKTNNRLMDKFVGFLRYDLKKSLNMYTAVLAIVPIVFFTYIAFALNLAQMGLQEYFYKSPITAVMFIVCLVDWIVAYVLFFQRDVLMNSSKSMVYVFTVLSIAQLAVGNLISFVLGIIVLYLSKDIRSNDNKLNKNFMYLLIGCTPLYTISALFLINMGIH</sequence>
<evidence type="ECO:0008006" key="4">
    <source>
        <dbReference type="Google" id="ProtNLM"/>
    </source>
</evidence>
<feature type="transmembrane region" description="Helical" evidence="1">
    <location>
        <begin position="62"/>
        <end position="83"/>
    </location>
</feature>